<name>A0ACC2XA64_9TREE</name>
<evidence type="ECO:0000313" key="2">
    <source>
        <dbReference type="Proteomes" id="UP001243375"/>
    </source>
</evidence>
<organism evidence="1 2">
    <name type="scientific">Naganishia vaughanmartiniae</name>
    <dbReference type="NCBI Taxonomy" id="1424756"/>
    <lineage>
        <taxon>Eukaryota</taxon>
        <taxon>Fungi</taxon>
        <taxon>Dikarya</taxon>
        <taxon>Basidiomycota</taxon>
        <taxon>Agaricomycotina</taxon>
        <taxon>Tremellomycetes</taxon>
        <taxon>Filobasidiales</taxon>
        <taxon>Filobasidiaceae</taxon>
        <taxon>Naganishia</taxon>
    </lineage>
</organism>
<evidence type="ECO:0000313" key="1">
    <source>
        <dbReference type="EMBL" id="KAJ9120254.1"/>
    </source>
</evidence>
<accession>A0ACC2XA64</accession>
<sequence>MRTILDSRIWSEPVGPPALPPPANSAQPSPHPHYSRFNSALNINRGSSPAPSTGSGSGSKMSFGLGRHKDDKKKDHKDDKRKEKEERKTMDAMAAAMNNGNSKEAGGDGKKKGLFKMKW</sequence>
<comment type="caution">
    <text evidence="1">The sequence shown here is derived from an EMBL/GenBank/DDBJ whole genome shotgun (WGS) entry which is preliminary data.</text>
</comment>
<proteinExistence type="predicted"/>
<keyword evidence="2" id="KW-1185">Reference proteome</keyword>
<protein>
    <submittedName>
        <fullName evidence="1">Uncharacterized protein</fullName>
    </submittedName>
</protein>
<reference evidence="1" key="1">
    <citation type="submission" date="2023-04" db="EMBL/GenBank/DDBJ databases">
        <title>Draft Genome sequencing of Naganishia species isolated from polar environments using Oxford Nanopore Technology.</title>
        <authorList>
            <person name="Leo P."/>
            <person name="Venkateswaran K."/>
        </authorList>
    </citation>
    <scope>NUCLEOTIDE SEQUENCE</scope>
    <source>
        <strain evidence="1">MNA-CCFEE 5425</strain>
    </source>
</reference>
<dbReference type="Proteomes" id="UP001243375">
    <property type="component" value="Unassembled WGS sequence"/>
</dbReference>
<gene>
    <name evidence="1" type="ORF">QFC22_003154</name>
</gene>
<dbReference type="EMBL" id="JASBWU010000007">
    <property type="protein sequence ID" value="KAJ9120254.1"/>
    <property type="molecule type" value="Genomic_DNA"/>
</dbReference>